<organism evidence="5 6">
    <name type="scientific">Candidatus Methanoperedens nitratireducens</name>
    <dbReference type="NCBI Taxonomy" id="1392998"/>
    <lineage>
        <taxon>Archaea</taxon>
        <taxon>Methanobacteriati</taxon>
        <taxon>Methanobacteriota</taxon>
        <taxon>Stenosarchaea group</taxon>
        <taxon>Methanomicrobia</taxon>
        <taxon>Methanosarcinales</taxon>
        <taxon>ANME-2 cluster</taxon>
        <taxon>Candidatus Methanoperedentaceae</taxon>
        <taxon>Candidatus Methanoperedens</taxon>
    </lineage>
</organism>
<evidence type="ECO:0000313" key="6">
    <source>
        <dbReference type="Proteomes" id="UP000050360"/>
    </source>
</evidence>
<dbReference type="InterPro" id="IPR011760">
    <property type="entry name" value="PsdUridine_synth_TruD_insert"/>
</dbReference>
<dbReference type="InterPro" id="IPR020103">
    <property type="entry name" value="PsdUridine_synth_cat_dom_sf"/>
</dbReference>
<dbReference type="GO" id="GO:0008033">
    <property type="term" value="P:tRNA processing"/>
    <property type="evidence" value="ECO:0007669"/>
    <property type="project" value="UniProtKB-KW"/>
</dbReference>
<dbReference type="EMBL" id="LKCM01000223">
    <property type="protein sequence ID" value="KPQ42554.1"/>
    <property type="molecule type" value="Genomic_DNA"/>
</dbReference>
<comment type="similarity">
    <text evidence="1">Belongs to the pseudouridine synthase TruD family.</text>
</comment>
<dbReference type="InterPro" id="IPR042214">
    <property type="entry name" value="TruD_catalytic"/>
</dbReference>
<evidence type="ECO:0000313" key="5">
    <source>
        <dbReference type="EMBL" id="KPQ42554.1"/>
    </source>
</evidence>
<accession>A0A0N8KQM5</accession>
<dbReference type="AlphaFoldDB" id="A0A0N8KQM5"/>
<evidence type="ECO:0000256" key="1">
    <source>
        <dbReference type="ARBA" id="ARBA00007953"/>
    </source>
</evidence>
<dbReference type="Gene3D" id="1.10.1510.30">
    <property type="match status" value="1"/>
</dbReference>
<dbReference type="PROSITE" id="PS50984">
    <property type="entry name" value="TRUD"/>
    <property type="match status" value="1"/>
</dbReference>
<dbReference type="InterPro" id="IPR001656">
    <property type="entry name" value="PsdUridine_synth_TruD"/>
</dbReference>
<evidence type="ECO:0000256" key="3">
    <source>
        <dbReference type="ARBA" id="ARBA00023235"/>
    </source>
</evidence>
<dbReference type="GO" id="GO:0001522">
    <property type="term" value="P:pseudouridine synthesis"/>
    <property type="evidence" value="ECO:0007669"/>
    <property type="project" value="InterPro"/>
</dbReference>
<dbReference type="PATRIC" id="fig|1719120.3.peg.3154"/>
<reference evidence="5 6" key="1">
    <citation type="submission" date="2015-09" db="EMBL/GenBank/DDBJ databases">
        <title>A metagenomics-based metabolic model of nitrate-dependent anaerobic oxidation of methane by Methanoperedens-like archaea.</title>
        <authorList>
            <person name="Arshad A."/>
            <person name="Speth D.R."/>
            <person name="De Graaf R.M."/>
            <person name="Op Den Camp H.J."/>
            <person name="Jetten M.S."/>
            <person name="Welte C.U."/>
        </authorList>
    </citation>
    <scope>NUCLEOTIDE SEQUENCE [LARGE SCALE GENOMIC DNA]</scope>
</reference>
<gene>
    <name evidence="5" type="ORF">MPEBLZ_02900</name>
</gene>
<dbReference type="Gene3D" id="3.30.2350.20">
    <property type="entry name" value="TruD, catalytic domain"/>
    <property type="match status" value="1"/>
</dbReference>
<proteinExistence type="inferred from homology"/>
<comment type="caution">
    <text evidence="5">The sequence shown here is derived from an EMBL/GenBank/DDBJ whole genome shotgun (WGS) entry which is preliminary data.</text>
</comment>
<dbReference type="Proteomes" id="UP000050360">
    <property type="component" value="Unassembled WGS sequence"/>
</dbReference>
<evidence type="ECO:0000259" key="4">
    <source>
        <dbReference type="PROSITE" id="PS50984"/>
    </source>
</evidence>
<keyword evidence="2" id="KW-0819">tRNA processing</keyword>
<sequence length="366" mass="41535">MRDLARILRISQTRFGWAGTKDKRAITKQKISVWDISEDDLARVHLKDIEFKPIGRSNKKVSLGDLWGNRFNITIRNIDLPEQETLERVTSITHELEKGVPNFFGVQRFGENRPVTHVVGEAILRGDIKEASLTYISKAYPEENEAIRKARQFVYETGDFKEGVKIYPLHLQFERAMMSHLIAHPDDYAGAFRALSPKLMSMFLHAYQSYIFNIILSRRIGSGMSINEAYEGDIVCFKNEMGLPDTSRLQKVTADNLDGINNLINRGRAFVTAPLVGYETQFAEGQAGEIERAIVAELNIDVEGFKVPAMPELASKGLRREIIVPFKPEFNVGEDEKNEGKAKVVLEFSLQKGSYATTVLREYMKK</sequence>
<dbReference type="GO" id="GO:0003723">
    <property type="term" value="F:RNA binding"/>
    <property type="evidence" value="ECO:0007669"/>
    <property type="project" value="InterPro"/>
</dbReference>
<protein>
    <submittedName>
        <fullName evidence="5">Putative tRNA pseudouridine synthase D</fullName>
    </submittedName>
</protein>
<dbReference type="Gene3D" id="3.30.70.3160">
    <property type="match status" value="1"/>
</dbReference>
<keyword evidence="3" id="KW-0413">Isomerase</keyword>
<dbReference type="PANTHER" id="PTHR13326:SF21">
    <property type="entry name" value="PSEUDOURIDYLATE SYNTHASE PUS7L"/>
    <property type="match status" value="1"/>
</dbReference>
<name>A0A0N8KQM5_9EURY</name>
<evidence type="ECO:0000256" key="2">
    <source>
        <dbReference type="ARBA" id="ARBA00022694"/>
    </source>
</evidence>
<dbReference type="InterPro" id="IPR020119">
    <property type="entry name" value="PsdUridine_synth_TruD_CS"/>
</dbReference>
<dbReference type="SUPFAM" id="SSF55120">
    <property type="entry name" value="Pseudouridine synthase"/>
    <property type="match status" value="1"/>
</dbReference>
<dbReference type="NCBIfam" id="TIGR00094">
    <property type="entry name" value="tRNA_TruD_broad"/>
    <property type="match status" value="1"/>
</dbReference>
<dbReference type="Pfam" id="PF01142">
    <property type="entry name" value="TruD"/>
    <property type="match status" value="1"/>
</dbReference>
<dbReference type="PANTHER" id="PTHR13326">
    <property type="entry name" value="TRNA PSEUDOURIDINE SYNTHASE D"/>
    <property type="match status" value="1"/>
</dbReference>
<dbReference type="GO" id="GO:0009982">
    <property type="term" value="F:pseudouridine synthase activity"/>
    <property type="evidence" value="ECO:0007669"/>
    <property type="project" value="InterPro"/>
</dbReference>
<dbReference type="PROSITE" id="PS01268">
    <property type="entry name" value="UPF0024"/>
    <property type="match status" value="1"/>
</dbReference>
<feature type="domain" description="TRUD" evidence="4">
    <location>
        <begin position="99"/>
        <end position="324"/>
    </location>
</feature>